<reference evidence="1" key="1">
    <citation type="submission" date="2021-06" db="EMBL/GenBank/DDBJ databases">
        <title>Parelaphostrongylus tenuis whole genome reference sequence.</title>
        <authorList>
            <person name="Garwood T.J."/>
            <person name="Larsen P.A."/>
            <person name="Fountain-Jones N.M."/>
            <person name="Garbe J.R."/>
            <person name="Macchietto M.G."/>
            <person name="Kania S.A."/>
            <person name="Gerhold R.W."/>
            <person name="Richards J.E."/>
            <person name="Wolf T.M."/>
        </authorList>
    </citation>
    <scope>NUCLEOTIDE SEQUENCE</scope>
    <source>
        <strain evidence="1">MNPRO001-30</strain>
        <tissue evidence="1">Meninges</tissue>
    </source>
</reference>
<dbReference type="Proteomes" id="UP001196413">
    <property type="component" value="Unassembled WGS sequence"/>
</dbReference>
<dbReference type="EMBL" id="JAHQIW010003920">
    <property type="protein sequence ID" value="KAJ1360602.1"/>
    <property type="molecule type" value="Genomic_DNA"/>
</dbReference>
<dbReference type="InterPro" id="IPR029052">
    <property type="entry name" value="Metallo-depent_PP-like"/>
</dbReference>
<dbReference type="Gene3D" id="3.60.21.10">
    <property type="match status" value="1"/>
</dbReference>
<evidence type="ECO:0000313" key="2">
    <source>
        <dbReference type="Proteomes" id="UP001196413"/>
    </source>
</evidence>
<accession>A0AAD5MLB6</accession>
<proteinExistence type="predicted"/>
<sequence length="185" mass="21120">MLAIREKVTGDLFAQHFTANFWCYLLCSTYFFNTVPSRWFLSLRPVYIYRKQLQQNRLQIVSAVHHSVPIAEQTNKQCTKATQKSAAQRRGRRLQQNLTCGRNHQPLCTRDCSPSRKLGLKACPSYPIKYSSEELKDVQRCSIELFKMESTLAEINPPIVIVGDIHGQVSSIGVTFSSTKLHCIL</sequence>
<gene>
    <name evidence="1" type="ORF">KIN20_019623</name>
</gene>
<dbReference type="AlphaFoldDB" id="A0AAD5MLB6"/>
<dbReference type="SUPFAM" id="SSF56300">
    <property type="entry name" value="Metallo-dependent phosphatases"/>
    <property type="match status" value="1"/>
</dbReference>
<protein>
    <submittedName>
        <fullName evidence="1">Uncharacterized protein</fullName>
    </submittedName>
</protein>
<evidence type="ECO:0000313" key="1">
    <source>
        <dbReference type="EMBL" id="KAJ1360602.1"/>
    </source>
</evidence>
<name>A0AAD5MLB6_PARTN</name>
<comment type="caution">
    <text evidence="1">The sequence shown here is derived from an EMBL/GenBank/DDBJ whole genome shotgun (WGS) entry which is preliminary data.</text>
</comment>
<organism evidence="1 2">
    <name type="scientific">Parelaphostrongylus tenuis</name>
    <name type="common">Meningeal worm</name>
    <dbReference type="NCBI Taxonomy" id="148309"/>
    <lineage>
        <taxon>Eukaryota</taxon>
        <taxon>Metazoa</taxon>
        <taxon>Ecdysozoa</taxon>
        <taxon>Nematoda</taxon>
        <taxon>Chromadorea</taxon>
        <taxon>Rhabditida</taxon>
        <taxon>Rhabditina</taxon>
        <taxon>Rhabditomorpha</taxon>
        <taxon>Strongyloidea</taxon>
        <taxon>Metastrongylidae</taxon>
        <taxon>Parelaphostrongylus</taxon>
    </lineage>
</organism>
<keyword evidence="2" id="KW-1185">Reference proteome</keyword>